<reference evidence="2" key="1">
    <citation type="journal article" date="2020" name="Nature">
        <title>Giant virus diversity and host interactions through global metagenomics.</title>
        <authorList>
            <person name="Schulz F."/>
            <person name="Roux S."/>
            <person name="Paez-Espino D."/>
            <person name="Jungbluth S."/>
            <person name="Walsh D.A."/>
            <person name="Denef V.J."/>
            <person name="McMahon K.D."/>
            <person name="Konstantinidis K.T."/>
            <person name="Eloe-Fadrosh E.A."/>
            <person name="Kyrpides N.C."/>
            <person name="Woyke T."/>
        </authorList>
    </citation>
    <scope>NUCLEOTIDE SEQUENCE</scope>
    <source>
        <strain evidence="2">GVMAG-M-3300000115-19</strain>
    </source>
</reference>
<feature type="transmembrane region" description="Helical" evidence="1">
    <location>
        <begin position="9"/>
        <end position="27"/>
    </location>
</feature>
<keyword evidence="1" id="KW-0472">Membrane</keyword>
<protein>
    <submittedName>
        <fullName evidence="2">Uncharacterized protein</fullName>
    </submittedName>
</protein>
<dbReference type="AlphaFoldDB" id="A0A6C0EG37"/>
<organism evidence="2">
    <name type="scientific">viral metagenome</name>
    <dbReference type="NCBI Taxonomy" id="1070528"/>
    <lineage>
        <taxon>unclassified sequences</taxon>
        <taxon>metagenomes</taxon>
        <taxon>organismal metagenomes</taxon>
    </lineage>
</organism>
<feature type="transmembrane region" description="Helical" evidence="1">
    <location>
        <begin position="39"/>
        <end position="68"/>
    </location>
</feature>
<evidence type="ECO:0000256" key="1">
    <source>
        <dbReference type="SAM" id="Phobius"/>
    </source>
</evidence>
<keyword evidence="1" id="KW-1133">Transmembrane helix</keyword>
<keyword evidence="1" id="KW-0812">Transmembrane</keyword>
<name>A0A6C0EG37_9ZZZZ</name>
<proteinExistence type="predicted"/>
<accession>A0A6C0EG37</accession>
<dbReference type="EMBL" id="MN738844">
    <property type="protein sequence ID" value="QHT27888.1"/>
    <property type="molecule type" value="Genomic_DNA"/>
</dbReference>
<sequence>MFELNNKDLILFIIISLIEYLCIYMYFDSYTLFSKIIFIILLIFTIQRFNNIIVLINCIYVISLIIVFHKRNDKETYLNNNEDNKDIHNITIENFTSKLKDFKEKEKFKSISSNLNSPTLKRKKKKKKEGFRDDDYTSVEEYKEDFKSYKFTRKTKSTSDALNKLPFYIEKFKELW</sequence>
<evidence type="ECO:0000313" key="2">
    <source>
        <dbReference type="EMBL" id="QHT27888.1"/>
    </source>
</evidence>